<feature type="domain" description="YknX-like C-terminal permuted SH3-like" evidence="5">
    <location>
        <begin position="332"/>
        <end position="399"/>
    </location>
</feature>
<reference evidence="7" key="1">
    <citation type="journal article" date="2019" name="Int. J. Syst. Evol. Microbiol.">
        <title>The Global Catalogue of Microorganisms (GCM) 10K type strain sequencing project: providing services to taxonomists for standard genome sequencing and annotation.</title>
        <authorList>
            <consortium name="The Broad Institute Genomics Platform"/>
            <consortium name="The Broad Institute Genome Sequencing Center for Infectious Disease"/>
            <person name="Wu L."/>
            <person name="Ma J."/>
        </authorList>
    </citation>
    <scope>NUCLEOTIDE SEQUENCE [LARGE SCALE GENOMIC DNA]</scope>
    <source>
        <strain evidence="7">KCTC 42953</strain>
    </source>
</reference>
<comment type="subcellular location">
    <subcellularLocation>
        <location evidence="1">Cell envelope</location>
    </subcellularLocation>
</comment>
<dbReference type="SUPFAM" id="SSF111369">
    <property type="entry name" value="HlyD-like secretion proteins"/>
    <property type="match status" value="1"/>
</dbReference>
<name>A0ABV7J9H0_9GAMM</name>
<gene>
    <name evidence="6" type="ORF">ACFODZ_03650</name>
</gene>
<evidence type="ECO:0000313" key="6">
    <source>
        <dbReference type="EMBL" id="MFC3193333.1"/>
    </source>
</evidence>
<dbReference type="PANTHER" id="PTHR32347">
    <property type="entry name" value="EFFLUX SYSTEM COMPONENT YKNX-RELATED"/>
    <property type="match status" value="1"/>
</dbReference>
<dbReference type="Gene3D" id="2.40.50.100">
    <property type="match status" value="1"/>
</dbReference>
<evidence type="ECO:0000259" key="4">
    <source>
        <dbReference type="Pfam" id="PF25876"/>
    </source>
</evidence>
<dbReference type="InterPro" id="IPR058637">
    <property type="entry name" value="YknX-like_C"/>
</dbReference>
<dbReference type="Proteomes" id="UP001595533">
    <property type="component" value="Unassembled WGS sequence"/>
</dbReference>
<dbReference type="Gene3D" id="1.10.287.470">
    <property type="entry name" value="Helix hairpin bin"/>
    <property type="match status" value="1"/>
</dbReference>
<dbReference type="InterPro" id="IPR058624">
    <property type="entry name" value="MdtA-like_HH"/>
</dbReference>
<accession>A0ABV7J9H0</accession>
<dbReference type="Pfam" id="PF25989">
    <property type="entry name" value="YknX_C"/>
    <property type="match status" value="1"/>
</dbReference>
<feature type="coiled-coil region" evidence="3">
    <location>
        <begin position="103"/>
        <end position="144"/>
    </location>
</feature>
<evidence type="ECO:0000256" key="3">
    <source>
        <dbReference type="SAM" id="Coils"/>
    </source>
</evidence>
<comment type="caution">
    <text evidence="6">The sequence shown here is derived from an EMBL/GenBank/DDBJ whole genome shotgun (WGS) entry which is preliminary data.</text>
</comment>
<organism evidence="6 7">
    <name type="scientific">Marinicella sediminis</name>
    <dbReference type="NCBI Taxonomy" id="1792834"/>
    <lineage>
        <taxon>Bacteria</taxon>
        <taxon>Pseudomonadati</taxon>
        <taxon>Pseudomonadota</taxon>
        <taxon>Gammaproteobacteria</taxon>
        <taxon>Lysobacterales</taxon>
        <taxon>Marinicellaceae</taxon>
        <taxon>Marinicella</taxon>
    </lineage>
</organism>
<proteinExistence type="predicted"/>
<sequence length="408" mass="44501">MKNINRKTLFWGFVSAVLLIGLVYAFKPRAVMVDWHVVEPEQLIISIREEGKTQVHDIYTLSAPVTGRLKRVDAHVGDAVTMSATTVAQIEPLDPGFLDPRSEAQAKADVQAAESARQLAEAEVSQAQAELDFAFNELARMRELSISGAISDRELEMAEKGYKTRRAAVATAQAALQMRNFEAERANAALLSPTATQILHGICDCLDIKAPVDGHILRILHKSEGVVNVGTPIMEIGNTGKLEVVIELLSSDAVQVEPGQLVLINNWGGDHQLRARVTRIEPIGFTKVSALGIEEQRVNVIADFLSPPADWDKLGHGFQVDVKIIIAELNDVLTVPIGALFRVGEQWAVFQVQSGVARQQIIQLGLSNQLSAEVTAGLQVNNTIILNPGNQIVDGVRVVSREELIESR</sequence>
<keyword evidence="2 3" id="KW-0175">Coiled coil</keyword>
<keyword evidence="7" id="KW-1185">Reference proteome</keyword>
<dbReference type="PANTHER" id="PTHR32347:SF29">
    <property type="entry name" value="UPF0194 MEMBRANE PROTEIN YBHG"/>
    <property type="match status" value="1"/>
</dbReference>
<dbReference type="Pfam" id="PF25876">
    <property type="entry name" value="HH_MFP_RND"/>
    <property type="match status" value="1"/>
</dbReference>
<evidence type="ECO:0000259" key="5">
    <source>
        <dbReference type="Pfam" id="PF25989"/>
    </source>
</evidence>
<evidence type="ECO:0000256" key="1">
    <source>
        <dbReference type="ARBA" id="ARBA00004196"/>
    </source>
</evidence>
<protein>
    <submittedName>
        <fullName evidence="6">Efflux RND transporter periplasmic adaptor subunit</fullName>
    </submittedName>
</protein>
<evidence type="ECO:0000256" key="2">
    <source>
        <dbReference type="ARBA" id="ARBA00023054"/>
    </source>
</evidence>
<feature type="domain" description="Multidrug resistance protein MdtA-like alpha-helical hairpin" evidence="4">
    <location>
        <begin position="119"/>
        <end position="177"/>
    </location>
</feature>
<dbReference type="Gene3D" id="2.40.420.20">
    <property type="match status" value="1"/>
</dbReference>
<dbReference type="EMBL" id="JBHRTS010000002">
    <property type="protein sequence ID" value="MFC3193333.1"/>
    <property type="molecule type" value="Genomic_DNA"/>
</dbReference>
<evidence type="ECO:0000313" key="7">
    <source>
        <dbReference type="Proteomes" id="UP001595533"/>
    </source>
</evidence>
<dbReference type="RefSeq" id="WP_077410009.1">
    <property type="nucleotide sequence ID" value="NZ_JBHRTS010000002.1"/>
</dbReference>
<dbReference type="InterPro" id="IPR050465">
    <property type="entry name" value="UPF0194_transport"/>
</dbReference>